<feature type="transmembrane region" description="Helical" evidence="2">
    <location>
        <begin position="123"/>
        <end position="146"/>
    </location>
</feature>
<dbReference type="Pfam" id="PF02719">
    <property type="entry name" value="Polysacc_synt_2"/>
    <property type="match status" value="1"/>
</dbReference>
<dbReference type="InterPro" id="IPR036291">
    <property type="entry name" value="NAD(P)-bd_dom_sf"/>
</dbReference>
<evidence type="ECO:0000259" key="3">
    <source>
        <dbReference type="Pfam" id="PF02719"/>
    </source>
</evidence>
<comment type="caution">
    <text evidence="4">The sequence shown here is derived from an EMBL/GenBank/DDBJ whole genome shotgun (WGS) entry which is preliminary data.</text>
</comment>
<dbReference type="EMBL" id="JAVDQA010000008">
    <property type="protein sequence ID" value="MDR6301824.1"/>
    <property type="molecule type" value="Genomic_DNA"/>
</dbReference>
<evidence type="ECO:0000313" key="4">
    <source>
        <dbReference type="EMBL" id="MDR6301824.1"/>
    </source>
</evidence>
<reference evidence="4 5" key="1">
    <citation type="submission" date="2023-07" db="EMBL/GenBank/DDBJ databases">
        <title>Genomic Encyclopedia of Type Strains, Phase IV (KMG-IV): sequencing the most valuable type-strain genomes for metagenomic binning, comparative biology and taxonomic classification.</title>
        <authorList>
            <person name="Goeker M."/>
        </authorList>
    </citation>
    <scope>NUCLEOTIDE SEQUENCE [LARGE SCALE GENOMIC DNA]</scope>
    <source>
        <strain evidence="4 5">DSM 102814</strain>
    </source>
</reference>
<comment type="similarity">
    <text evidence="1">Belongs to the polysaccharide synthase family.</text>
</comment>
<protein>
    <submittedName>
        <fullName evidence="4">FlaA1/EpsC-like NDP-sugar epimerase</fullName>
    </submittedName>
</protein>
<name>A0ABU1K888_9FLAO</name>
<keyword evidence="2" id="KW-0812">Transmembrane</keyword>
<keyword evidence="2" id="KW-1133">Transmembrane helix</keyword>
<feature type="transmembrane region" description="Helical" evidence="2">
    <location>
        <begin position="55"/>
        <end position="78"/>
    </location>
</feature>
<feature type="transmembrane region" description="Helical" evidence="2">
    <location>
        <begin position="99"/>
        <end position="117"/>
    </location>
</feature>
<dbReference type="PANTHER" id="PTHR43318:SF1">
    <property type="entry name" value="POLYSACCHARIDE BIOSYNTHESIS PROTEIN EPSC-RELATED"/>
    <property type="match status" value="1"/>
</dbReference>
<dbReference type="Proteomes" id="UP001257659">
    <property type="component" value="Unassembled WGS sequence"/>
</dbReference>
<sequence>MIERTKKVGTLLIKLAKPLVKNYVPRKYIFLIDLFLSFLAAQCAFFLVFSTEGVYPIFTTSIGIWIMLGVQGCCFLLFKSYSGLVRYSSFRDAIKQLRVTSVSVISLLLINRIYFWLTGEKLILDAGIIVFGFIAFSFLFFFRVVIKKTYQVMNRSKKRKTAYILGIDREDIAMAEGIISENDNSFKVIGFICNHSKSHQTRIFNLPIYNIEQLEKSSTLADAVIVSDANLQKLRENDSPILGKLLDLQLKIYKLPKLQDWQGQSGYGNLQAIKIEDLLQRSPIQLDREKLRGLYHNKTILVTGAAGSIGSEIVRQLIPFSPKRILLLDQAETPLHELVVELDKNYEESQGLCYEKIICNVRRKKRLRQLFEEFQPEIVFHGAAYKHVPMMESNPIEALSVNFQGTRNVADLALEFKIERFVFVSTDKAVNPTNIMGASKRSAELYIQSLALQQNHYTTFITTRFGNVLGSNGSVIPHFKKQIAENGPVTVTHPEITRYFMTIDEACQLVLEAGAMGNGGEIYVFDMGSPIKIIDLAQHMIRLTGLVPYKDIQIEFTGLRPGEKLYEELLADKESTLPTHHEKIMIAQATHNFDASKKALLTKLLDSVKRYEAETAICTLKELVPEFKPADLAQQLESKKYS</sequence>
<gene>
    <name evidence="4" type="ORF">GGR31_002496</name>
</gene>
<accession>A0ABU1K888</accession>
<dbReference type="RefSeq" id="WP_309729619.1">
    <property type="nucleotide sequence ID" value="NZ_JAVDQA010000008.1"/>
</dbReference>
<keyword evidence="5" id="KW-1185">Reference proteome</keyword>
<proteinExistence type="inferred from homology"/>
<feature type="transmembrane region" description="Helical" evidence="2">
    <location>
        <begin position="28"/>
        <end position="49"/>
    </location>
</feature>
<evidence type="ECO:0000313" key="5">
    <source>
        <dbReference type="Proteomes" id="UP001257659"/>
    </source>
</evidence>
<feature type="domain" description="Polysaccharide biosynthesis protein CapD-like" evidence="3">
    <location>
        <begin position="300"/>
        <end position="588"/>
    </location>
</feature>
<dbReference type="InterPro" id="IPR003869">
    <property type="entry name" value="Polysac_CapD-like"/>
</dbReference>
<evidence type="ECO:0000256" key="2">
    <source>
        <dbReference type="SAM" id="Phobius"/>
    </source>
</evidence>
<evidence type="ECO:0000256" key="1">
    <source>
        <dbReference type="ARBA" id="ARBA00007430"/>
    </source>
</evidence>
<dbReference type="CDD" id="cd05237">
    <property type="entry name" value="UDP_invert_4-6DH_SDR_e"/>
    <property type="match status" value="1"/>
</dbReference>
<organism evidence="4 5">
    <name type="scientific">Mesonia maritima</name>
    <dbReference type="NCBI Taxonomy" id="1793873"/>
    <lineage>
        <taxon>Bacteria</taxon>
        <taxon>Pseudomonadati</taxon>
        <taxon>Bacteroidota</taxon>
        <taxon>Flavobacteriia</taxon>
        <taxon>Flavobacteriales</taxon>
        <taxon>Flavobacteriaceae</taxon>
        <taxon>Mesonia</taxon>
    </lineage>
</organism>
<dbReference type="PANTHER" id="PTHR43318">
    <property type="entry name" value="UDP-N-ACETYLGLUCOSAMINE 4,6-DEHYDRATASE"/>
    <property type="match status" value="1"/>
</dbReference>
<keyword evidence="2" id="KW-0472">Membrane</keyword>
<dbReference type="Gene3D" id="3.40.50.720">
    <property type="entry name" value="NAD(P)-binding Rossmann-like Domain"/>
    <property type="match status" value="2"/>
</dbReference>
<dbReference type="InterPro" id="IPR051203">
    <property type="entry name" value="Polysaccharide_Synthase-Rel"/>
</dbReference>
<dbReference type="SUPFAM" id="SSF51735">
    <property type="entry name" value="NAD(P)-binding Rossmann-fold domains"/>
    <property type="match status" value="1"/>
</dbReference>